<protein>
    <submittedName>
        <fullName evidence="2">Uncharacterized protein</fullName>
    </submittedName>
</protein>
<proteinExistence type="predicted"/>
<organism evidence="2">
    <name type="scientific">Rhipicephalus microplus</name>
    <name type="common">Cattle tick</name>
    <name type="synonym">Boophilus microplus</name>
    <dbReference type="NCBI Taxonomy" id="6941"/>
    <lineage>
        <taxon>Eukaryota</taxon>
        <taxon>Metazoa</taxon>
        <taxon>Ecdysozoa</taxon>
        <taxon>Arthropoda</taxon>
        <taxon>Chelicerata</taxon>
        <taxon>Arachnida</taxon>
        <taxon>Acari</taxon>
        <taxon>Parasitiformes</taxon>
        <taxon>Ixodida</taxon>
        <taxon>Ixodoidea</taxon>
        <taxon>Ixodidae</taxon>
        <taxon>Rhipicephalinae</taxon>
        <taxon>Rhipicephalus</taxon>
        <taxon>Boophilus</taxon>
    </lineage>
</organism>
<accession>A0A6G5AGX4</accession>
<keyword evidence="1" id="KW-0472">Membrane</keyword>
<dbReference type="EMBL" id="GIKN01007565">
    <property type="protein sequence ID" value="NIE49838.1"/>
    <property type="molecule type" value="Transcribed_RNA"/>
</dbReference>
<name>A0A6G5AGX4_RHIMP</name>
<feature type="transmembrane region" description="Helical" evidence="1">
    <location>
        <begin position="71"/>
        <end position="94"/>
    </location>
</feature>
<sequence length="119" mass="13293">MSRGSICRHIIKPLALHLLWRVTWQGWQCSTAIFPSFEVFCMLYGSLSTVDQLTNFCYQAALKHFDYSLTVSVALIAMSVAGGLSIACPLMLALKLPWCAMNFTSRSNFSKTLHLTVNV</sequence>
<keyword evidence="1" id="KW-0812">Transmembrane</keyword>
<reference evidence="2" key="1">
    <citation type="submission" date="2020-03" db="EMBL/GenBank/DDBJ databases">
        <title>A transcriptome and proteome of the tick Rhipicephalus microplus shaped by the genetic composition of its hosts and developmental stage.</title>
        <authorList>
            <person name="Garcia G.R."/>
            <person name="Ribeiro J.M.C."/>
            <person name="Maruyama S.R."/>
            <person name="Gardinasse L.G."/>
            <person name="Nelson K."/>
            <person name="Ferreira B.R."/>
            <person name="Andrade T.G."/>
            <person name="Santos I.K.F.M."/>
        </authorList>
    </citation>
    <scope>NUCLEOTIDE SEQUENCE</scope>
    <source>
        <strain evidence="2">NSGR</strain>
        <tissue evidence="2">Salivary glands</tissue>
    </source>
</reference>
<keyword evidence="1" id="KW-1133">Transmembrane helix</keyword>
<dbReference type="AlphaFoldDB" id="A0A6G5AGX4"/>
<evidence type="ECO:0000313" key="2">
    <source>
        <dbReference type="EMBL" id="NIE49838.1"/>
    </source>
</evidence>
<evidence type="ECO:0000256" key="1">
    <source>
        <dbReference type="SAM" id="Phobius"/>
    </source>
</evidence>